<dbReference type="AlphaFoldDB" id="A0A7K1UPZ7"/>
<proteinExistence type="predicted"/>
<accession>A0A7K1UPZ7</accession>
<protein>
    <recommendedName>
        <fullName evidence="5">Prokaryotic phospholipase A2</fullName>
    </recommendedName>
</protein>
<comment type="caution">
    <text evidence="3">The sequence shown here is derived from an EMBL/GenBank/DDBJ whole genome shotgun (WGS) entry which is preliminary data.</text>
</comment>
<name>A0A7K1UPZ7_9NOCA</name>
<sequence>MRAFPISRRISPRSPRAATPAQPTRSRWDRPSRYATLAVAAAIACSAGVAFAPDAGAAAPAPVQPENAAARAGILESVAAQPDPTVIPEDFVATAGYRPVVENGMLVNPNGDCSSPVPLPAEFDPACKSHDLGYDLIRYAAAHGQPLGPWARQVADAGLERRMHAACESRDNAVSRARCQFMASVATTAVDLNSIRQDYGNPIYEPFFEHSGNLPSPATLALSGIGLTVGLAIGATILVRCTRSHREITLPATGFAPSADAAVAL</sequence>
<dbReference type="GO" id="GO:0004623">
    <property type="term" value="F:phospholipase A2 activity"/>
    <property type="evidence" value="ECO:0007669"/>
    <property type="project" value="InterPro"/>
</dbReference>
<keyword evidence="2" id="KW-0812">Transmembrane</keyword>
<organism evidence="3 4">
    <name type="scientific">Nocardia terrae</name>
    <dbReference type="NCBI Taxonomy" id="2675851"/>
    <lineage>
        <taxon>Bacteria</taxon>
        <taxon>Bacillati</taxon>
        <taxon>Actinomycetota</taxon>
        <taxon>Actinomycetes</taxon>
        <taxon>Mycobacteriales</taxon>
        <taxon>Nocardiaceae</taxon>
        <taxon>Nocardia</taxon>
    </lineage>
</organism>
<reference evidence="3 4" key="1">
    <citation type="submission" date="2019-12" db="EMBL/GenBank/DDBJ databases">
        <title>Nocardia sp. nov. ET3-3 isolated from soil.</title>
        <authorList>
            <person name="Kanchanasin P."/>
            <person name="Tanasupawat S."/>
            <person name="Yuki M."/>
            <person name="Kudo T."/>
        </authorList>
    </citation>
    <scope>NUCLEOTIDE SEQUENCE [LARGE SCALE GENOMIC DNA]</scope>
    <source>
        <strain evidence="3 4">ET3-3</strain>
    </source>
</reference>
<dbReference type="SUPFAM" id="SSF48619">
    <property type="entry name" value="Phospholipase A2, PLA2"/>
    <property type="match status" value="1"/>
</dbReference>
<keyword evidence="2" id="KW-1133">Transmembrane helix</keyword>
<dbReference type="GO" id="GO:0050482">
    <property type="term" value="P:arachidonate secretion"/>
    <property type="evidence" value="ECO:0007669"/>
    <property type="project" value="InterPro"/>
</dbReference>
<dbReference type="Gene3D" id="1.20.90.10">
    <property type="entry name" value="Phospholipase A2 domain"/>
    <property type="match status" value="1"/>
</dbReference>
<dbReference type="InterPro" id="IPR036444">
    <property type="entry name" value="PLipase_A2_dom_sf"/>
</dbReference>
<gene>
    <name evidence="3" type="ORF">GPX89_04050</name>
</gene>
<feature type="transmembrane region" description="Helical" evidence="2">
    <location>
        <begin position="220"/>
        <end position="239"/>
    </location>
</feature>
<dbReference type="RefSeq" id="WP_157355210.1">
    <property type="nucleotide sequence ID" value="NZ_WRPP01000001.1"/>
</dbReference>
<evidence type="ECO:0000256" key="1">
    <source>
        <dbReference type="SAM" id="MobiDB-lite"/>
    </source>
</evidence>
<keyword evidence="2" id="KW-0472">Membrane</keyword>
<evidence type="ECO:0008006" key="5">
    <source>
        <dbReference type="Google" id="ProtNLM"/>
    </source>
</evidence>
<feature type="region of interest" description="Disordered" evidence="1">
    <location>
        <begin position="1"/>
        <end position="30"/>
    </location>
</feature>
<evidence type="ECO:0000256" key="2">
    <source>
        <dbReference type="SAM" id="Phobius"/>
    </source>
</evidence>
<evidence type="ECO:0000313" key="3">
    <source>
        <dbReference type="EMBL" id="MVU76415.1"/>
    </source>
</evidence>
<dbReference type="EMBL" id="WRPP01000001">
    <property type="protein sequence ID" value="MVU76415.1"/>
    <property type="molecule type" value="Genomic_DNA"/>
</dbReference>
<dbReference type="GO" id="GO:0006644">
    <property type="term" value="P:phospholipid metabolic process"/>
    <property type="evidence" value="ECO:0007669"/>
    <property type="project" value="InterPro"/>
</dbReference>
<dbReference type="Proteomes" id="UP000466794">
    <property type="component" value="Unassembled WGS sequence"/>
</dbReference>
<evidence type="ECO:0000313" key="4">
    <source>
        <dbReference type="Proteomes" id="UP000466794"/>
    </source>
</evidence>
<keyword evidence="4" id="KW-1185">Reference proteome</keyword>
<feature type="compositionally biased region" description="Low complexity" evidence="1">
    <location>
        <begin position="1"/>
        <end position="25"/>
    </location>
</feature>